<sequence length="814" mass="88891">MALTDAQKAAIEEVVSVLTAIKTQRKKKPAAEPFMDLIDRDAWPDYYDLIPEPRCINGVIHRLKGNSYPDPLKAYEDLSLVFYNALYYNEPTSVISQTATMLKASCVVGKLEAEWKQRSILPSPPSSPPPSSAQKVYGHPVTVDAEQSATSAVPSAVGTSAASTSLVPIAPAPAPSPAPVASVTPAASTPTRLPPLATQSTSPHRQSSPDMEIDVGGTPEPESLGVGDEMARDGESDGIVQQLERGLPRWEGFGDYGWTTEGLESRWLEIVVAIKGHKDAIGNRYSAALEAMPEESTSIPYLSFNDPLSLKLIESRARAKSYQSNKMFDREMAQLFEKARRWHEPGSDAYGHVLLLQRLYQAIMSPNPPPGPPYTSTTNFASLRAGPGTARPLHSSSDPEKMAGVTTFRVSNKDRTFVDEVQYKGWSVRLADWLHLSNPDDPSKPIVAQVFKCYVSDEPAKKGQPGVTVCWYHRPEQTFHPAHRQFWEGEVFKTSHFADHPVEDIIEKIACQFTARHIRGRPRPPYWYLGWPLYVCDSRYNDRERIFVKIKNWNSCVPEEVRKSTEFMPIYPFERMVFPRRFGSPFLKGKGVKGTGGLGGSIERADGERIEGGGTGRKRSKRTGVTATDISGPSKGLYVGDRVAPASGGAGPPLGSGGPYNPLAALYGQPPPLAQAPPAQPSRAVEDRSIVTAAGGLAALGGNAVMEKLPPETARHFDRDPETNEVLWFAAPPINVAHTPAPRYSLKYLHWLATKRKSAGGADEGEDESGRDDAMDVDNQEPASKRPKYYTATEALHSLLTEYSHLGAAAAPSS</sequence>
<dbReference type="EMBL" id="MU275968">
    <property type="protein sequence ID" value="KAI0044882.1"/>
    <property type="molecule type" value="Genomic_DNA"/>
</dbReference>
<proteinExistence type="predicted"/>
<organism evidence="1 2">
    <name type="scientific">Auriscalpium vulgare</name>
    <dbReference type="NCBI Taxonomy" id="40419"/>
    <lineage>
        <taxon>Eukaryota</taxon>
        <taxon>Fungi</taxon>
        <taxon>Dikarya</taxon>
        <taxon>Basidiomycota</taxon>
        <taxon>Agaricomycotina</taxon>
        <taxon>Agaricomycetes</taxon>
        <taxon>Russulales</taxon>
        <taxon>Auriscalpiaceae</taxon>
        <taxon>Auriscalpium</taxon>
    </lineage>
</organism>
<protein>
    <submittedName>
        <fullName evidence="1">Uncharacterized protein</fullName>
    </submittedName>
</protein>
<dbReference type="Proteomes" id="UP000814033">
    <property type="component" value="Unassembled WGS sequence"/>
</dbReference>
<name>A0ACB8RLW7_9AGAM</name>
<reference evidence="1" key="2">
    <citation type="journal article" date="2022" name="New Phytol.">
        <title>Evolutionary transition to the ectomycorrhizal habit in the genomes of a hyperdiverse lineage of mushroom-forming fungi.</title>
        <authorList>
            <person name="Looney B."/>
            <person name="Miyauchi S."/>
            <person name="Morin E."/>
            <person name="Drula E."/>
            <person name="Courty P.E."/>
            <person name="Kohler A."/>
            <person name="Kuo A."/>
            <person name="LaButti K."/>
            <person name="Pangilinan J."/>
            <person name="Lipzen A."/>
            <person name="Riley R."/>
            <person name="Andreopoulos W."/>
            <person name="He G."/>
            <person name="Johnson J."/>
            <person name="Nolan M."/>
            <person name="Tritt A."/>
            <person name="Barry K.W."/>
            <person name="Grigoriev I.V."/>
            <person name="Nagy L.G."/>
            <person name="Hibbett D."/>
            <person name="Henrissat B."/>
            <person name="Matheny P.B."/>
            <person name="Labbe J."/>
            <person name="Martin F.M."/>
        </authorList>
    </citation>
    <scope>NUCLEOTIDE SEQUENCE</scope>
    <source>
        <strain evidence="1">FP105234-sp</strain>
    </source>
</reference>
<gene>
    <name evidence="1" type="ORF">FA95DRAFT_1608164</name>
</gene>
<evidence type="ECO:0000313" key="1">
    <source>
        <dbReference type="EMBL" id="KAI0044882.1"/>
    </source>
</evidence>
<accession>A0ACB8RLW7</accession>
<evidence type="ECO:0000313" key="2">
    <source>
        <dbReference type="Proteomes" id="UP000814033"/>
    </source>
</evidence>
<comment type="caution">
    <text evidence="1">The sequence shown here is derived from an EMBL/GenBank/DDBJ whole genome shotgun (WGS) entry which is preliminary data.</text>
</comment>
<keyword evidence="2" id="KW-1185">Reference proteome</keyword>
<reference evidence="1" key="1">
    <citation type="submission" date="2021-02" db="EMBL/GenBank/DDBJ databases">
        <authorList>
            <consortium name="DOE Joint Genome Institute"/>
            <person name="Ahrendt S."/>
            <person name="Looney B.P."/>
            <person name="Miyauchi S."/>
            <person name="Morin E."/>
            <person name="Drula E."/>
            <person name="Courty P.E."/>
            <person name="Chicoki N."/>
            <person name="Fauchery L."/>
            <person name="Kohler A."/>
            <person name="Kuo A."/>
            <person name="Labutti K."/>
            <person name="Pangilinan J."/>
            <person name="Lipzen A."/>
            <person name="Riley R."/>
            <person name="Andreopoulos W."/>
            <person name="He G."/>
            <person name="Johnson J."/>
            <person name="Barry K.W."/>
            <person name="Grigoriev I.V."/>
            <person name="Nagy L."/>
            <person name="Hibbett D."/>
            <person name="Henrissat B."/>
            <person name="Matheny P.B."/>
            <person name="Labbe J."/>
            <person name="Martin F."/>
        </authorList>
    </citation>
    <scope>NUCLEOTIDE SEQUENCE</scope>
    <source>
        <strain evidence="1">FP105234-sp</strain>
    </source>
</reference>